<feature type="region of interest" description="Disordered" evidence="1">
    <location>
        <begin position="58"/>
        <end position="79"/>
    </location>
</feature>
<dbReference type="Proteomes" id="UP001458880">
    <property type="component" value="Unassembled WGS sequence"/>
</dbReference>
<sequence length="79" mass="9100">MGNVRNITEIVHVSGFSRVNPVLSAIPWLAYPHQQETVENLRTEEELEKVVREFDIGKQPQPHDDFTEAEDDSMECLFS</sequence>
<organism evidence="2 3">
    <name type="scientific">Popillia japonica</name>
    <name type="common">Japanese beetle</name>
    <dbReference type="NCBI Taxonomy" id="7064"/>
    <lineage>
        <taxon>Eukaryota</taxon>
        <taxon>Metazoa</taxon>
        <taxon>Ecdysozoa</taxon>
        <taxon>Arthropoda</taxon>
        <taxon>Hexapoda</taxon>
        <taxon>Insecta</taxon>
        <taxon>Pterygota</taxon>
        <taxon>Neoptera</taxon>
        <taxon>Endopterygota</taxon>
        <taxon>Coleoptera</taxon>
        <taxon>Polyphaga</taxon>
        <taxon>Scarabaeiformia</taxon>
        <taxon>Scarabaeidae</taxon>
        <taxon>Rutelinae</taxon>
        <taxon>Popillia</taxon>
    </lineage>
</organism>
<dbReference type="EMBL" id="JASPKY010000514">
    <property type="protein sequence ID" value="KAK9694401.1"/>
    <property type="molecule type" value="Genomic_DNA"/>
</dbReference>
<dbReference type="AlphaFoldDB" id="A0AAW1IWC5"/>
<keyword evidence="3" id="KW-1185">Reference proteome</keyword>
<accession>A0AAW1IWC5</accession>
<gene>
    <name evidence="2" type="ORF">QE152_g33577</name>
</gene>
<evidence type="ECO:0000313" key="3">
    <source>
        <dbReference type="Proteomes" id="UP001458880"/>
    </source>
</evidence>
<evidence type="ECO:0000256" key="1">
    <source>
        <dbReference type="SAM" id="MobiDB-lite"/>
    </source>
</evidence>
<protein>
    <submittedName>
        <fullName evidence="2">Uncharacterized protein</fullName>
    </submittedName>
</protein>
<reference evidence="2 3" key="1">
    <citation type="journal article" date="2024" name="BMC Genomics">
        <title>De novo assembly and annotation of Popillia japonica's genome with initial clues to its potential as an invasive pest.</title>
        <authorList>
            <person name="Cucini C."/>
            <person name="Boschi S."/>
            <person name="Funari R."/>
            <person name="Cardaioli E."/>
            <person name="Iannotti N."/>
            <person name="Marturano G."/>
            <person name="Paoli F."/>
            <person name="Bruttini M."/>
            <person name="Carapelli A."/>
            <person name="Frati F."/>
            <person name="Nardi F."/>
        </authorList>
    </citation>
    <scope>NUCLEOTIDE SEQUENCE [LARGE SCALE GENOMIC DNA]</scope>
    <source>
        <strain evidence="2">DMR45628</strain>
    </source>
</reference>
<proteinExistence type="predicted"/>
<comment type="caution">
    <text evidence="2">The sequence shown here is derived from an EMBL/GenBank/DDBJ whole genome shotgun (WGS) entry which is preliminary data.</text>
</comment>
<feature type="compositionally biased region" description="Acidic residues" evidence="1">
    <location>
        <begin position="67"/>
        <end position="79"/>
    </location>
</feature>
<name>A0AAW1IWC5_POPJA</name>
<evidence type="ECO:0000313" key="2">
    <source>
        <dbReference type="EMBL" id="KAK9694401.1"/>
    </source>
</evidence>